<evidence type="ECO:0000313" key="2">
    <source>
        <dbReference type="Proteomes" id="UP001189624"/>
    </source>
</evidence>
<proteinExistence type="predicted"/>
<dbReference type="EMBL" id="OY731407">
    <property type="protein sequence ID" value="CAJ1977671.1"/>
    <property type="molecule type" value="Genomic_DNA"/>
</dbReference>
<dbReference type="Proteomes" id="UP001189624">
    <property type="component" value="Chromosome 10"/>
</dbReference>
<evidence type="ECO:0000313" key="1">
    <source>
        <dbReference type="EMBL" id="CAJ1977671.1"/>
    </source>
</evidence>
<gene>
    <name evidence="1" type="ORF">AYBTSS11_LOCUS29839</name>
</gene>
<organism evidence="1 2">
    <name type="scientific">Sphenostylis stenocarpa</name>
    <dbReference type="NCBI Taxonomy" id="92480"/>
    <lineage>
        <taxon>Eukaryota</taxon>
        <taxon>Viridiplantae</taxon>
        <taxon>Streptophyta</taxon>
        <taxon>Embryophyta</taxon>
        <taxon>Tracheophyta</taxon>
        <taxon>Spermatophyta</taxon>
        <taxon>Magnoliopsida</taxon>
        <taxon>eudicotyledons</taxon>
        <taxon>Gunneridae</taxon>
        <taxon>Pentapetalae</taxon>
        <taxon>rosids</taxon>
        <taxon>fabids</taxon>
        <taxon>Fabales</taxon>
        <taxon>Fabaceae</taxon>
        <taxon>Papilionoideae</taxon>
        <taxon>50 kb inversion clade</taxon>
        <taxon>NPAAA clade</taxon>
        <taxon>indigoferoid/millettioid clade</taxon>
        <taxon>Phaseoleae</taxon>
        <taxon>Sphenostylis</taxon>
    </lineage>
</organism>
<dbReference type="AlphaFoldDB" id="A0AA87B7B4"/>
<protein>
    <submittedName>
        <fullName evidence="1">Uncharacterized protein</fullName>
    </submittedName>
</protein>
<keyword evidence="2" id="KW-1185">Reference proteome</keyword>
<name>A0AA87B7B4_9FABA</name>
<accession>A0AA87B7B4</accession>
<reference evidence="1" key="1">
    <citation type="submission" date="2023-10" db="EMBL/GenBank/DDBJ databases">
        <authorList>
            <person name="Domelevo Entfellner J.-B."/>
        </authorList>
    </citation>
    <scope>NUCLEOTIDE SEQUENCE</scope>
</reference>
<sequence>MNECISPKKRAANVVVLTALLDRKCEHTDPAKASFFTNWASYYVTLFATQSDSTFKSQSDCQIVNVMKNGPTRFSQVAEHHQNEVHHHTTSTGPYNSWFRENRDETHHCESTYLPLKNLPQAYASHYRKTMQSYAGEENYL</sequence>
<dbReference type="Gramene" id="rna-AYBTSS11_LOCUS29839">
    <property type="protein sequence ID" value="CAJ1977671.1"/>
    <property type="gene ID" value="gene-AYBTSS11_LOCUS29839"/>
</dbReference>